<dbReference type="RefSeq" id="WP_344612266.1">
    <property type="nucleotide sequence ID" value="NZ_BAAARV010000019.1"/>
</dbReference>
<evidence type="ECO:0000256" key="4">
    <source>
        <dbReference type="PROSITE-ProRule" id="PRU00409"/>
    </source>
</evidence>
<evidence type="ECO:0000256" key="1">
    <source>
        <dbReference type="ARBA" id="ARBA00022598"/>
    </source>
</evidence>
<dbReference type="InterPro" id="IPR011761">
    <property type="entry name" value="ATP-grasp"/>
</dbReference>
<evidence type="ECO:0000259" key="5">
    <source>
        <dbReference type="PROSITE" id="PS50975"/>
    </source>
</evidence>
<gene>
    <name evidence="6" type="ORF">GCM10010170_022670</name>
</gene>
<dbReference type="Pfam" id="PF18603">
    <property type="entry name" value="LAL_C2"/>
    <property type="match status" value="1"/>
</dbReference>
<comment type="caution">
    <text evidence="6">The sequence shown here is derived from an EMBL/GenBank/DDBJ whole genome shotgun (WGS) entry which is preliminary data.</text>
</comment>
<evidence type="ECO:0000256" key="2">
    <source>
        <dbReference type="ARBA" id="ARBA00022741"/>
    </source>
</evidence>
<evidence type="ECO:0000256" key="3">
    <source>
        <dbReference type="ARBA" id="ARBA00022840"/>
    </source>
</evidence>
<keyword evidence="2 4" id="KW-0547">Nucleotide-binding</keyword>
<dbReference type="Gene3D" id="3.30.1490.20">
    <property type="entry name" value="ATP-grasp fold, A domain"/>
    <property type="match status" value="1"/>
</dbReference>
<dbReference type="SUPFAM" id="SSF56059">
    <property type="entry name" value="Glutathione synthetase ATP-binding domain-like"/>
    <property type="match status" value="1"/>
</dbReference>
<keyword evidence="1" id="KW-0436">Ligase</keyword>
<feature type="domain" description="ATP-grasp" evidence="5">
    <location>
        <begin position="108"/>
        <end position="310"/>
    </location>
</feature>
<evidence type="ECO:0000313" key="7">
    <source>
        <dbReference type="Proteomes" id="UP001501444"/>
    </source>
</evidence>
<organism evidence="6 7">
    <name type="scientific">Dactylosporangium salmoneum</name>
    <dbReference type="NCBI Taxonomy" id="53361"/>
    <lineage>
        <taxon>Bacteria</taxon>
        <taxon>Bacillati</taxon>
        <taxon>Actinomycetota</taxon>
        <taxon>Actinomycetes</taxon>
        <taxon>Micromonosporales</taxon>
        <taxon>Micromonosporaceae</taxon>
        <taxon>Dactylosporangium</taxon>
    </lineage>
</organism>
<sequence>MTGVLFLDPGADVTRRDVYRRGRELGARVVLVAPRLGWERDEVDDWIPANPAEPAAVLAALADRPPPLGVVNCSETCLETAAAIAARYGLPGLPAEVVARCRDKVLMGERLAAAGVPMARRYVLRRAEEAAAAVAAVGRPGVLKPSTGVASRYTVRFDDAAELAERVRAFEAQLAGHRPAFLRHMDGRWLVESYLSGTGYSVESLVAGGVTTHLAVCEKGPITGPYFREIGHVSPPDLPTGLREELCELAGRAIQGLGIDNCVTHAEFKVPPEGPRLLEIGARMGGGSIRQVVRHATGVDLLDLTLRLALGERPAPAIAEHGAAASRSLYPPRPGRVPRVDVDRLARLPGVVAVNLWMREGAMYRLPPHGYGEVLGVVATAPTAAEAVRLADAATAEAARATVLDEEAMTA</sequence>
<name>A0ABN3FXW4_9ACTN</name>
<dbReference type="InterPro" id="IPR040570">
    <property type="entry name" value="LAL_C2"/>
</dbReference>
<keyword evidence="3 4" id="KW-0067">ATP-binding</keyword>
<evidence type="ECO:0000313" key="6">
    <source>
        <dbReference type="EMBL" id="GAA2340057.1"/>
    </source>
</evidence>
<dbReference type="PANTHER" id="PTHR43585:SF2">
    <property type="entry name" value="ATP-GRASP ENZYME FSQD"/>
    <property type="match status" value="1"/>
</dbReference>
<dbReference type="Gene3D" id="3.40.50.20">
    <property type="match status" value="1"/>
</dbReference>
<keyword evidence="7" id="KW-1185">Reference proteome</keyword>
<dbReference type="PANTHER" id="PTHR43585">
    <property type="entry name" value="FUMIPYRROLE BIOSYNTHESIS PROTEIN C"/>
    <property type="match status" value="1"/>
</dbReference>
<dbReference type="InterPro" id="IPR013815">
    <property type="entry name" value="ATP_grasp_subdomain_1"/>
</dbReference>
<accession>A0ABN3FXW4</accession>
<dbReference type="InterPro" id="IPR052032">
    <property type="entry name" value="ATP-dep_AA_Ligase"/>
</dbReference>
<dbReference type="Proteomes" id="UP001501444">
    <property type="component" value="Unassembled WGS sequence"/>
</dbReference>
<dbReference type="Gene3D" id="3.30.470.20">
    <property type="entry name" value="ATP-grasp fold, B domain"/>
    <property type="match status" value="1"/>
</dbReference>
<protein>
    <submittedName>
        <fullName evidence="6">ATP-grasp domain-containing protein</fullName>
    </submittedName>
</protein>
<dbReference type="PROSITE" id="PS50975">
    <property type="entry name" value="ATP_GRASP"/>
    <property type="match status" value="1"/>
</dbReference>
<dbReference type="EMBL" id="BAAARV010000019">
    <property type="protein sequence ID" value="GAA2340057.1"/>
    <property type="molecule type" value="Genomic_DNA"/>
</dbReference>
<dbReference type="Pfam" id="PF13535">
    <property type="entry name" value="ATP-grasp_4"/>
    <property type="match status" value="1"/>
</dbReference>
<reference evidence="6 7" key="1">
    <citation type="journal article" date="2019" name="Int. J. Syst. Evol. Microbiol.">
        <title>The Global Catalogue of Microorganisms (GCM) 10K type strain sequencing project: providing services to taxonomists for standard genome sequencing and annotation.</title>
        <authorList>
            <consortium name="The Broad Institute Genomics Platform"/>
            <consortium name="The Broad Institute Genome Sequencing Center for Infectious Disease"/>
            <person name="Wu L."/>
            <person name="Ma J."/>
        </authorList>
    </citation>
    <scope>NUCLEOTIDE SEQUENCE [LARGE SCALE GENOMIC DNA]</scope>
    <source>
        <strain evidence="6 7">JCM 3272</strain>
    </source>
</reference>
<proteinExistence type="predicted"/>